<dbReference type="InterPro" id="IPR008479">
    <property type="entry name" value="DUF760"/>
</dbReference>
<reference evidence="1" key="1">
    <citation type="submission" date="2020-10" db="EMBL/GenBank/DDBJ databases">
        <authorList>
            <person name="Castelo-Branco R."/>
            <person name="Eusebio N."/>
            <person name="Adriana R."/>
            <person name="Vieira A."/>
            <person name="Brugerolle De Fraissinette N."/>
            <person name="Rezende De Castro R."/>
            <person name="Schneider M.P."/>
            <person name="Vasconcelos V."/>
            <person name="Leao P.N."/>
        </authorList>
    </citation>
    <scope>NUCLEOTIDE SEQUENCE</scope>
    <source>
        <strain evidence="1">LEGE 06105</strain>
    </source>
</reference>
<organism evidence="1 2">
    <name type="scientific">Plectonema cf. radiosum LEGE 06105</name>
    <dbReference type="NCBI Taxonomy" id="945769"/>
    <lineage>
        <taxon>Bacteria</taxon>
        <taxon>Bacillati</taxon>
        <taxon>Cyanobacteriota</taxon>
        <taxon>Cyanophyceae</taxon>
        <taxon>Oscillatoriophycideae</taxon>
        <taxon>Oscillatoriales</taxon>
        <taxon>Microcoleaceae</taxon>
        <taxon>Plectonema</taxon>
    </lineage>
</organism>
<evidence type="ECO:0000313" key="2">
    <source>
        <dbReference type="Proteomes" id="UP000620559"/>
    </source>
</evidence>
<accession>A0A8J7K6I3</accession>
<evidence type="ECO:0000313" key="1">
    <source>
        <dbReference type="EMBL" id="MBE9215652.1"/>
    </source>
</evidence>
<gene>
    <name evidence="1" type="ORF">IQ247_23800</name>
</gene>
<protein>
    <submittedName>
        <fullName evidence="1">DUF760 domain-containing protein</fullName>
    </submittedName>
</protein>
<dbReference type="EMBL" id="JADEWL010000110">
    <property type="protein sequence ID" value="MBE9215652.1"/>
    <property type="molecule type" value="Genomic_DNA"/>
</dbReference>
<proteinExistence type="predicted"/>
<sequence length="115" mass="12891">MNNIDQRNNPEFFDNPTKGSNSFLQYIKSLSPEMVTQLSRPGSSEVVEAIERTISSMLGGLPSDDFNVTIATNRENLGKLLASAMLNGYLLRNVEQRMGFEKSLQSLEADFRDNE</sequence>
<comment type="caution">
    <text evidence="1">The sequence shown here is derived from an EMBL/GenBank/DDBJ whole genome shotgun (WGS) entry which is preliminary data.</text>
</comment>
<dbReference type="Proteomes" id="UP000620559">
    <property type="component" value="Unassembled WGS sequence"/>
</dbReference>
<dbReference type="Pfam" id="PF05542">
    <property type="entry name" value="DUF760"/>
    <property type="match status" value="1"/>
</dbReference>
<dbReference type="PANTHER" id="PTHR33598">
    <property type="entry name" value="OS02G0833400 PROTEIN"/>
    <property type="match status" value="1"/>
</dbReference>
<name>A0A8J7K6I3_9CYAN</name>
<dbReference type="AlphaFoldDB" id="A0A8J7K6I3"/>
<keyword evidence="2" id="KW-1185">Reference proteome</keyword>
<dbReference type="PANTHER" id="PTHR33598:SF2">
    <property type="entry name" value="MAR-BINDING FILAMENT-LIKE PROTEIN"/>
    <property type="match status" value="1"/>
</dbReference>
<dbReference type="RefSeq" id="WP_193923822.1">
    <property type="nucleotide sequence ID" value="NZ_JADEWL010000110.1"/>
</dbReference>